<dbReference type="InterPro" id="IPR009003">
    <property type="entry name" value="Peptidase_S1_PA"/>
</dbReference>
<dbReference type="Gene3D" id="2.40.10.10">
    <property type="entry name" value="Trypsin-like serine proteases"/>
    <property type="match status" value="1"/>
</dbReference>
<dbReference type="SUPFAM" id="SSF50494">
    <property type="entry name" value="Trypsin-like serine proteases"/>
    <property type="match status" value="1"/>
</dbReference>
<protein>
    <recommendedName>
        <fullName evidence="6">Peptidase S1 domain-containing protein</fullName>
    </recommendedName>
</protein>
<dbReference type="PRINTS" id="PR00722">
    <property type="entry name" value="CHYMOTRYPSIN"/>
</dbReference>
<evidence type="ECO:0000256" key="5">
    <source>
        <dbReference type="ARBA" id="ARBA00023157"/>
    </source>
</evidence>
<dbReference type="PROSITE" id="PS50240">
    <property type="entry name" value="TRYPSIN_DOM"/>
    <property type="match status" value="1"/>
</dbReference>
<reference evidence="7 8" key="1">
    <citation type="submission" date="2021-04" db="EMBL/GenBank/DDBJ databases">
        <authorList>
            <consortium name="Wellcome Sanger Institute Data Sharing"/>
        </authorList>
    </citation>
    <scope>NUCLEOTIDE SEQUENCE [LARGE SCALE GENOMIC DNA]</scope>
</reference>
<evidence type="ECO:0000313" key="8">
    <source>
        <dbReference type="Proteomes" id="UP000265040"/>
    </source>
</evidence>
<dbReference type="GO" id="GO:0004252">
    <property type="term" value="F:serine-type endopeptidase activity"/>
    <property type="evidence" value="ECO:0007669"/>
    <property type="project" value="InterPro"/>
</dbReference>
<evidence type="ECO:0000256" key="3">
    <source>
        <dbReference type="ARBA" id="ARBA00022801"/>
    </source>
</evidence>
<keyword evidence="5" id="KW-1015">Disulfide bond</keyword>
<dbReference type="SMART" id="SM00020">
    <property type="entry name" value="Tryp_SPc"/>
    <property type="match status" value="1"/>
</dbReference>
<dbReference type="Proteomes" id="UP000265040">
    <property type="component" value="Chromosome 4"/>
</dbReference>
<dbReference type="InterPro" id="IPR001314">
    <property type="entry name" value="Peptidase_S1A"/>
</dbReference>
<evidence type="ECO:0000256" key="1">
    <source>
        <dbReference type="ARBA" id="ARBA00009228"/>
    </source>
</evidence>
<dbReference type="InterPro" id="IPR043504">
    <property type="entry name" value="Peptidase_S1_PA_chymotrypsin"/>
</dbReference>
<name>A0AAQ6IUI8_ANATE</name>
<dbReference type="PROSITE" id="PS00134">
    <property type="entry name" value="TRYPSIN_HIS"/>
    <property type="match status" value="1"/>
</dbReference>
<keyword evidence="3" id="KW-0378">Hydrolase</keyword>
<evidence type="ECO:0000313" key="7">
    <source>
        <dbReference type="Ensembl" id="ENSATEP00000077738.1"/>
    </source>
</evidence>
<comment type="similarity">
    <text evidence="1">Belongs to the peptidase S1 family. Snake venom subfamily.</text>
</comment>
<dbReference type="GeneTree" id="ENSGT00910000144271"/>
<accession>A0AAQ6IUI8</accession>
<feature type="domain" description="Peptidase S1" evidence="6">
    <location>
        <begin position="56"/>
        <end position="276"/>
    </location>
</feature>
<dbReference type="InterPro" id="IPR018114">
    <property type="entry name" value="TRYPSIN_HIS"/>
</dbReference>
<dbReference type="FunFam" id="2.40.10.10:FF:000010">
    <property type="entry name" value="Kallikrein related peptidase 11"/>
    <property type="match status" value="1"/>
</dbReference>
<organism evidence="7 8">
    <name type="scientific">Anabas testudineus</name>
    <name type="common">Climbing perch</name>
    <name type="synonym">Anthias testudineus</name>
    <dbReference type="NCBI Taxonomy" id="64144"/>
    <lineage>
        <taxon>Eukaryota</taxon>
        <taxon>Metazoa</taxon>
        <taxon>Chordata</taxon>
        <taxon>Craniata</taxon>
        <taxon>Vertebrata</taxon>
        <taxon>Euteleostomi</taxon>
        <taxon>Actinopterygii</taxon>
        <taxon>Neopterygii</taxon>
        <taxon>Teleostei</taxon>
        <taxon>Neoteleostei</taxon>
        <taxon>Acanthomorphata</taxon>
        <taxon>Anabantaria</taxon>
        <taxon>Anabantiformes</taxon>
        <taxon>Anabantoidei</taxon>
        <taxon>Anabantidae</taxon>
        <taxon>Anabas</taxon>
    </lineage>
</organism>
<keyword evidence="8" id="KW-1185">Reference proteome</keyword>
<evidence type="ECO:0000256" key="2">
    <source>
        <dbReference type="ARBA" id="ARBA00022670"/>
    </source>
</evidence>
<sequence length="280" mass="30530">MIITLCNKANSSIKTSISPSQEDTLTDLSAPCKALYKLLLLLVLTCHGQNGHGSEIINGEKVPENSMLYMVSVQNDYGHVCGGFLISEDFVLTAAHCDDRNPTSVVLGTHNLKEAGKTAVEQKYKHEAFKEVSKGHDIMLLKLSRKAPLNNRVQTIQLPESGMNIQENQQCLVAGWGMTKTYGHIENELRMVDVSVINLDVCKYKWPGLPANVICAGGYGTNKGFCQGDSGGPLVCNGTAAGVVSFNNKMKCNYPNAPNVYTDVSKYLDWINNIIKQTTG</sequence>
<dbReference type="CDD" id="cd00190">
    <property type="entry name" value="Tryp_SPc"/>
    <property type="match status" value="1"/>
</dbReference>
<dbReference type="PANTHER" id="PTHR24271">
    <property type="entry name" value="KALLIKREIN-RELATED"/>
    <property type="match status" value="1"/>
</dbReference>
<dbReference type="Ensembl" id="ENSATET00000080785.1">
    <property type="protein sequence ID" value="ENSATEP00000077738.1"/>
    <property type="gene ID" value="ENSATEG00000031110.1"/>
</dbReference>
<dbReference type="InterPro" id="IPR001254">
    <property type="entry name" value="Trypsin_dom"/>
</dbReference>
<dbReference type="PANTHER" id="PTHR24271:SF87">
    <property type="entry name" value="ARGININE ESTERASE-LIKE-RELATED"/>
    <property type="match status" value="1"/>
</dbReference>
<reference evidence="7" key="2">
    <citation type="submission" date="2025-08" db="UniProtKB">
        <authorList>
            <consortium name="Ensembl"/>
        </authorList>
    </citation>
    <scope>IDENTIFICATION</scope>
</reference>
<evidence type="ECO:0000256" key="4">
    <source>
        <dbReference type="ARBA" id="ARBA00022825"/>
    </source>
</evidence>
<proteinExistence type="inferred from homology"/>
<reference evidence="7" key="3">
    <citation type="submission" date="2025-09" db="UniProtKB">
        <authorList>
            <consortium name="Ensembl"/>
        </authorList>
    </citation>
    <scope>IDENTIFICATION</scope>
</reference>
<dbReference type="GO" id="GO:0006508">
    <property type="term" value="P:proteolysis"/>
    <property type="evidence" value="ECO:0007669"/>
    <property type="project" value="UniProtKB-KW"/>
</dbReference>
<keyword evidence="2" id="KW-0645">Protease</keyword>
<dbReference type="AlphaFoldDB" id="A0AAQ6IUI8"/>
<keyword evidence="4" id="KW-0720">Serine protease</keyword>
<evidence type="ECO:0000259" key="6">
    <source>
        <dbReference type="PROSITE" id="PS50240"/>
    </source>
</evidence>
<dbReference type="Pfam" id="PF00089">
    <property type="entry name" value="Trypsin"/>
    <property type="match status" value="1"/>
</dbReference>